<evidence type="ECO:0000313" key="2">
    <source>
        <dbReference type="Proteomes" id="UP001163831"/>
    </source>
</evidence>
<dbReference type="SUPFAM" id="SSF56399">
    <property type="entry name" value="ADP-ribosylation"/>
    <property type="match status" value="1"/>
</dbReference>
<dbReference type="Gene3D" id="3.90.210.10">
    <property type="entry name" value="Heat-Labile Enterotoxin, subunit A"/>
    <property type="match status" value="1"/>
</dbReference>
<dbReference type="Proteomes" id="UP001163831">
    <property type="component" value="Chromosome"/>
</dbReference>
<evidence type="ECO:0000313" key="1">
    <source>
        <dbReference type="EMBL" id="UYH51954.1"/>
    </source>
</evidence>
<sequence>MKRHYFTGKSTRAFVHSSIFLTLPMVQSSVALAIRPPEVVYCLSLVPPEEAFRNGFRADGYDTDLLRYAAGTPIPLLRSAYMTTLDTYEGVLSVARHHLSFSPNLRFYVYAIRPSDNFYSVRFSLHYARYHLPSPEARAQAATFLLEGFRTHEWVALGGILGEQIMSAREVYLDQGELYTGEYTVNWDYLYLPPAMANGPMDMHNASIGVVYVAERRRGVFVWPATIDVMGCQRSSHRLNDPKTDLCAPLTKLTVDELRAKSVGRLIATGTLLDSALGQLPSVPGHDEL</sequence>
<proteinExistence type="predicted"/>
<accession>A0ABY6GKV4</accession>
<dbReference type="EMBL" id="CP107052">
    <property type="protein sequence ID" value="UYH51954.1"/>
    <property type="molecule type" value="Genomic_DNA"/>
</dbReference>
<reference evidence="1" key="1">
    <citation type="submission" date="2022-10" db="EMBL/GenBank/DDBJ databases">
        <title>Candidatus Kirkpatrella diaphorinas gen. nov., sp. nov., an uncultured endosymbiont identified in a population of Diaphorina citri from Hawaii.</title>
        <authorList>
            <person name="Henry E.M."/>
            <person name="Carlson C.R."/>
            <person name="Kuo Y.-W."/>
        </authorList>
    </citation>
    <scope>NUCLEOTIDE SEQUENCE</scope>
    <source>
        <strain evidence="1">CADCRV1</strain>
    </source>
</reference>
<dbReference type="RefSeq" id="WP_319807549.1">
    <property type="nucleotide sequence ID" value="NZ_CP107052.1"/>
</dbReference>
<organism evidence="1 2">
    <name type="scientific">Candidatus Kirkpatrickella diaphorinae</name>
    <dbReference type="NCBI Taxonomy" id="2984322"/>
    <lineage>
        <taxon>Bacteria</taxon>
        <taxon>Pseudomonadati</taxon>
        <taxon>Pseudomonadota</taxon>
        <taxon>Alphaproteobacteria</taxon>
        <taxon>Acetobacterales</taxon>
        <taxon>Acetobacteraceae</taxon>
        <taxon>Candidatus Kirkpatrickella</taxon>
    </lineage>
</organism>
<name>A0ABY6GKV4_9PROT</name>
<protein>
    <submittedName>
        <fullName evidence="1">Uncharacterized protein</fullName>
    </submittedName>
</protein>
<keyword evidence="2" id="KW-1185">Reference proteome</keyword>
<gene>
    <name evidence="1" type="ORF">N5W20_03615</name>
</gene>